<dbReference type="InterPro" id="IPR000212">
    <property type="entry name" value="DNA_helicase_UvrD/REP"/>
</dbReference>
<evidence type="ECO:0000256" key="1">
    <source>
        <dbReference type="ARBA" id="ARBA00022741"/>
    </source>
</evidence>
<dbReference type="Pfam" id="PF13361">
    <property type="entry name" value="UvrD_C"/>
    <property type="match status" value="1"/>
</dbReference>
<feature type="binding site" evidence="10">
    <location>
        <begin position="18"/>
        <end position="25"/>
    </location>
    <ligand>
        <name>ATP</name>
        <dbReference type="ChEBI" id="CHEBI:30616"/>
    </ligand>
</feature>
<evidence type="ECO:0000256" key="10">
    <source>
        <dbReference type="PROSITE-ProRule" id="PRU00560"/>
    </source>
</evidence>
<keyword evidence="1 10" id="KW-0547">Nucleotide-binding</keyword>
<evidence type="ECO:0000313" key="14">
    <source>
        <dbReference type="EMBL" id="HJD97380.1"/>
    </source>
</evidence>
<evidence type="ECO:0000256" key="2">
    <source>
        <dbReference type="ARBA" id="ARBA00022801"/>
    </source>
</evidence>
<proteinExistence type="predicted"/>
<feature type="domain" description="UvrD-like helicase C-terminal" evidence="13">
    <location>
        <begin position="531"/>
        <end position="789"/>
    </location>
</feature>
<feature type="domain" description="UvrD-like helicase ATP-binding" evidence="12">
    <location>
        <begin position="1"/>
        <end position="461"/>
    </location>
</feature>
<dbReference type="GO" id="GO:0005829">
    <property type="term" value="C:cytosol"/>
    <property type="evidence" value="ECO:0007669"/>
    <property type="project" value="TreeGrafter"/>
</dbReference>
<evidence type="ECO:0000256" key="9">
    <source>
        <dbReference type="ARBA" id="ARBA00048988"/>
    </source>
</evidence>
<dbReference type="GO" id="GO:0005524">
    <property type="term" value="F:ATP binding"/>
    <property type="evidence" value="ECO:0007669"/>
    <property type="project" value="UniProtKB-UniRule"/>
</dbReference>
<evidence type="ECO:0000256" key="11">
    <source>
        <dbReference type="SAM" id="MobiDB-lite"/>
    </source>
</evidence>
<dbReference type="PROSITE" id="PS51217">
    <property type="entry name" value="UVRD_HELICASE_CTER"/>
    <property type="match status" value="1"/>
</dbReference>
<dbReference type="GO" id="GO:0000725">
    <property type="term" value="P:recombinational repair"/>
    <property type="evidence" value="ECO:0007669"/>
    <property type="project" value="TreeGrafter"/>
</dbReference>
<dbReference type="RefSeq" id="WP_304122433.1">
    <property type="nucleotide sequence ID" value="NZ_DYZA01000142.1"/>
</dbReference>
<dbReference type="GO" id="GO:0003677">
    <property type="term" value="F:DNA binding"/>
    <property type="evidence" value="ECO:0007669"/>
    <property type="project" value="InterPro"/>
</dbReference>
<dbReference type="EMBL" id="DYZA01000142">
    <property type="protein sequence ID" value="HJD97380.1"/>
    <property type="molecule type" value="Genomic_DNA"/>
</dbReference>
<comment type="catalytic activity">
    <reaction evidence="6">
        <text>Couples ATP hydrolysis with the unwinding of duplex DNA by translocating in the 3'-5' direction.</text>
        <dbReference type="EC" id="5.6.2.4"/>
    </reaction>
</comment>
<evidence type="ECO:0000256" key="4">
    <source>
        <dbReference type="ARBA" id="ARBA00022840"/>
    </source>
</evidence>
<sequence length="1196" mass="133611">MKSPDTYQGHVQRIVIKAGAGTGKTHNLTSFYLGSLGCAPESWSEEERETFLLRGAGCRPEEIIAVTFTRKAAAELKNRFRQALLEENRHDEAERVESSLIGTVHGVCLRLLQEYALEAGISPVAEELSEEDGILLFRRAAAPLMEKYAFLNDLFYEFGLEAKNFSKKCKGTPRPMLDFCRELIALARVNGLENRIEDMGERSFQTALSQINTLCPVPVGDGEAELSSMRDTLEVLLPPQCDQNNYDWKGNLSKEDKAAGITRKLSGKEKAHWEFVNSLPAPEGMRWKDWLSLIDREYGKKEPTLRGYAEELTALGRRVFGLPRFRRDVERLIKGMFAFAAEAMERFQSAKQSAGVVDFADMERMAREALKNERVRARIRGRFRVLFVDEFQDTSPIQLSIFGLLSSLIEGSPEAPGRIIYVGDGKQSIYGFRGAAPELTRGCTPQPLWKEMHLWECWRSLPELCAFTNRFFNEVPEPLRQSLLGGEKPGEDDGRPELNIQSVLDTRAGLAPLRRSLAGRIQPLRFWLTGVSSGRLKEEHIFASLARNIAALCGRVDGEGRILPEADKDRAAQVAGVKKLGDAFRAPSPGTRAALPGDIAVLCRSNKDCVAMADALEALGIPAAAEREGLLEQEDAALALNAFRLALDPGDKLAAAEAHLTLNGGDAWFEAARKKRGEKGSLWEDIPFMAKLEALHKRLAGLTPAELLDATLSAADSFRLAAAKPRHEERFADLEALRALAREYEKAMHSRRSFATAQGWLDWLKEKNPGRACGGEEAVQVWTYHKSKGLERKIVVLHGLSEKKANVDIFHPRAWSEGILSTAKDPLDGRTMEWLPDVFRRAARLPDVAAFFEDRKESVKAAMDEEDLRLFYVGTTRACDMLILTASLTRTGSISSPWLNPFLHEEDEKTGSSASSALEDINSAEDGESALFRGSTFLVSKTMDITRPEFAPGRTEEIPLFPRASGPMPAEQSPGQSDAPPQFFLLPDFPGMKVDAGGIVGDAPRDQLGNMLHAWFAVWFAMSERQRKREQENGRMKKRLQRFCSLWNNAFTLWPDAEKHLEQLCEALQKALLGWFGSRKEPDEGDTLLIHTEWPLEYMIEKKQGYGGAHCTDAMRLDLLAEVLRADGRAGECLIIDHKCGNYDDMNDETLARHLAQAYGKRQEEYMLALRATGRDCRCWLHLPLEGKILEMKAGK</sequence>
<gene>
    <name evidence="14" type="ORF">K8W16_07020</name>
</gene>
<comment type="caution">
    <text evidence="14">The sequence shown here is derived from an EMBL/GenBank/DDBJ whole genome shotgun (WGS) entry which is preliminary data.</text>
</comment>
<evidence type="ECO:0000256" key="6">
    <source>
        <dbReference type="ARBA" id="ARBA00034617"/>
    </source>
</evidence>
<accession>A0A921AW21</accession>
<keyword evidence="5" id="KW-0413">Isomerase</keyword>
<evidence type="ECO:0000259" key="13">
    <source>
        <dbReference type="PROSITE" id="PS51217"/>
    </source>
</evidence>
<keyword evidence="3 10" id="KW-0347">Helicase</keyword>
<dbReference type="InterPro" id="IPR014016">
    <property type="entry name" value="UvrD-like_ATP-bd"/>
</dbReference>
<reference evidence="14" key="1">
    <citation type="journal article" date="2021" name="PeerJ">
        <title>Extensive microbial diversity within the chicken gut microbiome revealed by metagenomics and culture.</title>
        <authorList>
            <person name="Gilroy R."/>
            <person name="Ravi A."/>
            <person name="Getino M."/>
            <person name="Pursley I."/>
            <person name="Horton D.L."/>
            <person name="Alikhan N.F."/>
            <person name="Baker D."/>
            <person name="Gharbi K."/>
            <person name="Hall N."/>
            <person name="Watson M."/>
            <person name="Adriaenssens E.M."/>
            <person name="Foster-Nyarko E."/>
            <person name="Jarju S."/>
            <person name="Secka A."/>
            <person name="Antonio M."/>
            <person name="Oren A."/>
            <person name="Chaudhuri R.R."/>
            <person name="La Ragione R."/>
            <person name="Hildebrand F."/>
            <person name="Pallen M.J."/>
        </authorList>
    </citation>
    <scope>NUCLEOTIDE SEQUENCE</scope>
    <source>
        <strain evidence="14">ChiGjej2B2-19336</strain>
    </source>
</reference>
<reference evidence="14" key="2">
    <citation type="submission" date="2021-09" db="EMBL/GenBank/DDBJ databases">
        <authorList>
            <person name="Gilroy R."/>
        </authorList>
    </citation>
    <scope>NUCLEOTIDE SEQUENCE</scope>
    <source>
        <strain evidence="14">ChiGjej2B2-19336</strain>
    </source>
</reference>
<name>A0A921AW21_9BACT</name>
<dbReference type="Pfam" id="PF00580">
    <property type="entry name" value="UvrD-helicase"/>
    <property type="match status" value="2"/>
</dbReference>
<evidence type="ECO:0000256" key="3">
    <source>
        <dbReference type="ARBA" id="ARBA00022806"/>
    </source>
</evidence>
<dbReference type="InterPro" id="IPR014017">
    <property type="entry name" value="DNA_helicase_UvrD-like_C"/>
</dbReference>
<protein>
    <recommendedName>
        <fullName evidence="7">DNA 3'-5' helicase</fullName>
        <ecNumber evidence="7">5.6.2.4</ecNumber>
    </recommendedName>
    <alternativeName>
        <fullName evidence="8">DNA 3'-5' helicase II</fullName>
    </alternativeName>
</protein>
<dbReference type="GO" id="GO:0043138">
    <property type="term" value="F:3'-5' DNA helicase activity"/>
    <property type="evidence" value="ECO:0007669"/>
    <property type="project" value="UniProtKB-EC"/>
</dbReference>
<keyword evidence="4 10" id="KW-0067">ATP-binding</keyword>
<organism evidence="14 15">
    <name type="scientific">Mailhella massiliensis</name>
    <dbReference type="NCBI Taxonomy" id="1903261"/>
    <lineage>
        <taxon>Bacteria</taxon>
        <taxon>Pseudomonadati</taxon>
        <taxon>Thermodesulfobacteriota</taxon>
        <taxon>Desulfovibrionia</taxon>
        <taxon>Desulfovibrionales</taxon>
        <taxon>Desulfovibrionaceae</taxon>
        <taxon>Mailhella</taxon>
    </lineage>
</organism>
<dbReference type="PANTHER" id="PTHR11070:SF2">
    <property type="entry name" value="ATP-DEPENDENT DNA HELICASE SRS2"/>
    <property type="match status" value="1"/>
</dbReference>
<dbReference type="Gene3D" id="3.40.50.300">
    <property type="entry name" value="P-loop containing nucleotide triphosphate hydrolases"/>
    <property type="match status" value="4"/>
</dbReference>
<dbReference type="GO" id="GO:0016787">
    <property type="term" value="F:hydrolase activity"/>
    <property type="evidence" value="ECO:0007669"/>
    <property type="project" value="UniProtKB-UniRule"/>
</dbReference>
<dbReference type="PANTHER" id="PTHR11070">
    <property type="entry name" value="UVRD / RECB / PCRA DNA HELICASE FAMILY MEMBER"/>
    <property type="match status" value="1"/>
</dbReference>
<dbReference type="Proteomes" id="UP000698963">
    <property type="component" value="Unassembled WGS sequence"/>
</dbReference>
<evidence type="ECO:0000256" key="8">
    <source>
        <dbReference type="ARBA" id="ARBA00034923"/>
    </source>
</evidence>
<dbReference type="PROSITE" id="PS51198">
    <property type="entry name" value="UVRD_HELICASE_ATP_BIND"/>
    <property type="match status" value="1"/>
</dbReference>
<evidence type="ECO:0000259" key="12">
    <source>
        <dbReference type="PROSITE" id="PS51198"/>
    </source>
</evidence>
<feature type="region of interest" description="Disordered" evidence="11">
    <location>
        <begin position="952"/>
        <end position="979"/>
    </location>
</feature>
<dbReference type="Gene3D" id="1.10.486.10">
    <property type="entry name" value="PCRA, domain 4"/>
    <property type="match status" value="1"/>
</dbReference>
<dbReference type="AlphaFoldDB" id="A0A921AW21"/>
<comment type="catalytic activity">
    <reaction evidence="9">
        <text>ATP + H2O = ADP + phosphate + H(+)</text>
        <dbReference type="Rhea" id="RHEA:13065"/>
        <dbReference type="ChEBI" id="CHEBI:15377"/>
        <dbReference type="ChEBI" id="CHEBI:15378"/>
        <dbReference type="ChEBI" id="CHEBI:30616"/>
        <dbReference type="ChEBI" id="CHEBI:43474"/>
        <dbReference type="ChEBI" id="CHEBI:456216"/>
        <dbReference type="EC" id="5.6.2.4"/>
    </reaction>
</comment>
<keyword evidence="2 10" id="KW-0378">Hydrolase</keyword>
<evidence type="ECO:0000256" key="5">
    <source>
        <dbReference type="ARBA" id="ARBA00023235"/>
    </source>
</evidence>
<evidence type="ECO:0000256" key="7">
    <source>
        <dbReference type="ARBA" id="ARBA00034808"/>
    </source>
</evidence>
<evidence type="ECO:0000313" key="15">
    <source>
        <dbReference type="Proteomes" id="UP000698963"/>
    </source>
</evidence>
<dbReference type="SUPFAM" id="SSF52540">
    <property type="entry name" value="P-loop containing nucleoside triphosphate hydrolases"/>
    <property type="match status" value="1"/>
</dbReference>
<dbReference type="InterPro" id="IPR027417">
    <property type="entry name" value="P-loop_NTPase"/>
</dbReference>
<dbReference type="EC" id="5.6.2.4" evidence="7"/>